<evidence type="ECO:0000256" key="1">
    <source>
        <dbReference type="ARBA" id="ARBA00023015"/>
    </source>
</evidence>
<evidence type="ECO:0000313" key="7">
    <source>
        <dbReference type="Proteomes" id="UP000024329"/>
    </source>
</evidence>
<evidence type="ECO:0000256" key="3">
    <source>
        <dbReference type="ARBA" id="ARBA00023163"/>
    </source>
</evidence>
<evidence type="ECO:0000313" key="6">
    <source>
        <dbReference type="EMBL" id="EZP83969.1"/>
    </source>
</evidence>
<dbReference type="Pfam" id="PF14246">
    <property type="entry name" value="TetR_C_7"/>
    <property type="match status" value="1"/>
</dbReference>
<sequence>MDSVLARPAASASDQSSASRRRAFVAAATSAFFAQGYAGTAMSEIARAVGGSKTTLWAYFPSKEELFAAVVDDIVERYGKSLSVEVSLDDPVETVLRRFAEALISTIYSAPVMALHRLVISEAERFPYLAELFYERGPRRGKQRLADYLEAVMARGDLQAGQPMLAVRQFSALCQAGGYEQALLKLDLPDSERSLSQDVEIAIEAFLRIWRPNAAPTRD</sequence>
<dbReference type="SUPFAM" id="SSF46689">
    <property type="entry name" value="Homeodomain-like"/>
    <property type="match status" value="1"/>
</dbReference>
<keyword evidence="1" id="KW-0805">Transcription regulation</keyword>
<dbReference type="PRINTS" id="PR00455">
    <property type="entry name" value="HTHTETR"/>
</dbReference>
<evidence type="ECO:0000256" key="2">
    <source>
        <dbReference type="ARBA" id="ARBA00023125"/>
    </source>
</evidence>
<name>A0A031K428_9SPHN</name>
<keyword evidence="3" id="KW-0804">Transcription</keyword>
<dbReference type="SUPFAM" id="SSF48498">
    <property type="entry name" value="Tetracyclin repressor-like, C-terminal domain"/>
    <property type="match status" value="1"/>
</dbReference>
<protein>
    <submittedName>
        <fullName evidence="6">TetR family transcriptional regulator</fullName>
    </submittedName>
</protein>
<evidence type="ECO:0000259" key="5">
    <source>
        <dbReference type="PROSITE" id="PS50977"/>
    </source>
</evidence>
<feature type="domain" description="HTH tetR-type" evidence="5">
    <location>
        <begin position="18"/>
        <end position="78"/>
    </location>
</feature>
<dbReference type="InterPro" id="IPR001647">
    <property type="entry name" value="HTH_TetR"/>
</dbReference>
<dbReference type="RefSeq" id="WP_036523949.1">
    <property type="nucleotide sequence ID" value="NZ_JFYZ01000002.1"/>
</dbReference>
<dbReference type="InterPro" id="IPR009057">
    <property type="entry name" value="Homeodomain-like_sf"/>
</dbReference>
<dbReference type="Pfam" id="PF00440">
    <property type="entry name" value="TetR_N"/>
    <property type="match status" value="1"/>
</dbReference>
<proteinExistence type="predicted"/>
<dbReference type="GO" id="GO:0003700">
    <property type="term" value="F:DNA-binding transcription factor activity"/>
    <property type="evidence" value="ECO:0007669"/>
    <property type="project" value="TreeGrafter"/>
</dbReference>
<dbReference type="GO" id="GO:0000976">
    <property type="term" value="F:transcription cis-regulatory region binding"/>
    <property type="evidence" value="ECO:0007669"/>
    <property type="project" value="TreeGrafter"/>
</dbReference>
<dbReference type="InterPro" id="IPR039536">
    <property type="entry name" value="TetR_C_Proteobacteria"/>
</dbReference>
<dbReference type="Gene3D" id="1.10.10.60">
    <property type="entry name" value="Homeodomain-like"/>
    <property type="match status" value="1"/>
</dbReference>
<dbReference type="Proteomes" id="UP000024329">
    <property type="component" value="Unassembled WGS sequence"/>
</dbReference>
<evidence type="ECO:0000256" key="4">
    <source>
        <dbReference type="PROSITE-ProRule" id="PRU00335"/>
    </source>
</evidence>
<dbReference type="PROSITE" id="PS50977">
    <property type="entry name" value="HTH_TETR_2"/>
    <property type="match status" value="1"/>
</dbReference>
<dbReference type="FunFam" id="1.10.10.60:FF:000141">
    <property type="entry name" value="TetR family transcriptional regulator"/>
    <property type="match status" value="1"/>
</dbReference>
<feature type="DNA-binding region" description="H-T-H motif" evidence="4">
    <location>
        <begin position="41"/>
        <end position="60"/>
    </location>
</feature>
<accession>A0A031K428</accession>
<dbReference type="eggNOG" id="COG1309">
    <property type="taxonomic scope" value="Bacteria"/>
</dbReference>
<organism evidence="6 7">
    <name type="scientific">Novosphingobium resinovorum</name>
    <dbReference type="NCBI Taxonomy" id="158500"/>
    <lineage>
        <taxon>Bacteria</taxon>
        <taxon>Pseudomonadati</taxon>
        <taxon>Pseudomonadota</taxon>
        <taxon>Alphaproteobacteria</taxon>
        <taxon>Sphingomonadales</taxon>
        <taxon>Sphingomonadaceae</taxon>
        <taxon>Novosphingobium</taxon>
    </lineage>
</organism>
<dbReference type="InterPro" id="IPR036271">
    <property type="entry name" value="Tet_transcr_reg_TetR-rel_C_sf"/>
</dbReference>
<keyword evidence="2 4" id="KW-0238">DNA-binding</keyword>
<gene>
    <name evidence="6" type="ORF">BV97_01162</name>
</gene>
<dbReference type="PATRIC" id="fig|158500.4.peg.1193"/>
<dbReference type="EMBL" id="JFYZ01000002">
    <property type="protein sequence ID" value="EZP83969.1"/>
    <property type="molecule type" value="Genomic_DNA"/>
</dbReference>
<dbReference type="AlphaFoldDB" id="A0A031K428"/>
<dbReference type="InterPro" id="IPR050109">
    <property type="entry name" value="HTH-type_TetR-like_transc_reg"/>
</dbReference>
<comment type="caution">
    <text evidence="6">The sequence shown here is derived from an EMBL/GenBank/DDBJ whole genome shotgun (WGS) entry which is preliminary data.</text>
</comment>
<dbReference type="PANTHER" id="PTHR30055:SF146">
    <property type="entry name" value="HTH-TYPE TRANSCRIPTIONAL DUAL REGULATOR CECR"/>
    <property type="match status" value="1"/>
</dbReference>
<dbReference type="Gene3D" id="1.10.357.10">
    <property type="entry name" value="Tetracycline Repressor, domain 2"/>
    <property type="match status" value="1"/>
</dbReference>
<reference evidence="6 7" key="1">
    <citation type="submission" date="2014-03" db="EMBL/GenBank/DDBJ databases">
        <title>Whole genome sequence of Novosphingobium resinovorum KF1.</title>
        <authorList>
            <person name="Gan H.M."/>
            <person name="Gan H.Y."/>
            <person name="Chew T.H."/>
            <person name="Savka M.A."/>
        </authorList>
    </citation>
    <scope>NUCLEOTIDE SEQUENCE [LARGE SCALE GENOMIC DNA]</scope>
    <source>
        <strain evidence="6 7">KF1</strain>
    </source>
</reference>
<dbReference type="PANTHER" id="PTHR30055">
    <property type="entry name" value="HTH-TYPE TRANSCRIPTIONAL REGULATOR RUTR"/>
    <property type="match status" value="1"/>
</dbReference>